<evidence type="ECO:0000313" key="2">
    <source>
        <dbReference type="Proteomes" id="UP001153331"/>
    </source>
</evidence>
<dbReference type="EMBL" id="JAPHNI010000414">
    <property type="protein sequence ID" value="KAJ8111348.1"/>
    <property type="molecule type" value="Genomic_DNA"/>
</dbReference>
<evidence type="ECO:0000313" key="1">
    <source>
        <dbReference type="EMBL" id="KAJ8111348.1"/>
    </source>
</evidence>
<dbReference type="Proteomes" id="UP001153331">
    <property type="component" value="Unassembled WGS sequence"/>
</dbReference>
<organism evidence="1 2">
    <name type="scientific">Boeremia exigua</name>
    <dbReference type="NCBI Taxonomy" id="749465"/>
    <lineage>
        <taxon>Eukaryota</taxon>
        <taxon>Fungi</taxon>
        <taxon>Dikarya</taxon>
        <taxon>Ascomycota</taxon>
        <taxon>Pezizomycotina</taxon>
        <taxon>Dothideomycetes</taxon>
        <taxon>Pleosporomycetidae</taxon>
        <taxon>Pleosporales</taxon>
        <taxon>Pleosporineae</taxon>
        <taxon>Didymellaceae</taxon>
        <taxon>Boeremia</taxon>
    </lineage>
</organism>
<proteinExistence type="predicted"/>
<name>A0ACC2I832_9PLEO</name>
<keyword evidence="2" id="KW-1185">Reference proteome</keyword>
<gene>
    <name evidence="1" type="ORF">OPT61_g6028</name>
</gene>
<comment type="caution">
    <text evidence="1">The sequence shown here is derived from an EMBL/GenBank/DDBJ whole genome shotgun (WGS) entry which is preliminary data.</text>
</comment>
<sequence length="1241" mass="139429">MDIFIQDVRPKRHQPCPTTSVPQGQAGKVRYTGVRGVQEGWKPMGAVDCSQASEWHPLHQSLPIQGKAGVQWSPTKMQKEQQEIGGSQDLVPAGKGGRHQSEATQTFVAYISTVTTALWFHSDGDRDPRRGTMIFGKTALVIYLESRKGALTLADANCRIDIPYVILEHTMPSNDKGGQASLTLTLKSPPKMYRIVSTDGLHLYTGKESHTVPDMPDLNALSLSLLPPGQRPRPLHRLCALQSHLDKSAALCMVYKIQFPRTQIMRNAWNFIKDFSASGVDLWNIKIPQIRTQPIEKDYRTLETILSTIVGTHISFEVAYQMMALVLEGTVSPANMYQLISGMLILTMRYGSEKTSAGIRELAHQIPTPAPSINGKEYCKEALLKLIEANIKEAQPKTSVSSTSKHKKHQHLALTYKATITPTGLVLRGPEWGVSNRVLRRYAKHTESFMRVFFADEDGLSVFHDPRSYQEDVYARFTEVLREGITIAGRTFEFLGFSHASLRYHAAWFMAPFEEDGITIRARDVIQALGDFSNIHCSAKCAARIGQAFSDTVHAIRVPDDAFVIETKDDVVRNGRTFSDGCGAISEALLQRVWRSLPPDRRSKRPTVLQIRYRGAKGVVSLDSAMLGEQLHIRKSMTKYVAREGWRDLELCGAAYRPLNMYLNHQFIKILEDLKVPLHNFFSVQDDALKTLEMIVQHPLNAASFLEKEHTGIYAKVPRLVQLMHYVGLSFQTDRFLTDVVEIAAMSSLRDLKFRARIPIEKGCLLYGIMDETNTLQEGEVYVATQLPDEYGEWNHCVLTQDRVAVTRAPALHPGDVQLVRAVDVEHDNPLRKLRNCIVFSQRGERDLPSKLSGGDLDGDLFHIIWDERLLPPITYVASDYAPTPAKDLGRPVKVDDIVEFFIEFMNMDRLGVISNKHKIRADRKPSGTLDAECLMLALLASDAVDFSKSGNPADMSKIPPGADSVRPDFMAPGRNLIINDMGAAELDELEDDDLDDPDSLSVLDPERARIRYYRSAKALGELYRRIDETKFFTQMRSNFQTSQQMSQNETLLQKLERYIDRETSGIQWAQHEEFATELREEYEDNMIDIMYSMRPHRGQPLTELEVFSGNILGKKDRATTRHIREANKEVQERFDRDVSDITRRMVRGDWEDGPDDAEALPRAIACFKVSLLTRGWENQVLLRSWKVIPYPILAVERVGEAGHAFRHGVEGSGAFVADGEEEGGPPGALSAGAVEGGDGD</sequence>
<protein>
    <submittedName>
        <fullName evidence="1">Uncharacterized protein</fullName>
    </submittedName>
</protein>
<accession>A0ACC2I832</accession>
<reference evidence="1" key="1">
    <citation type="submission" date="2022-11" db="EMBL/GenBank/DDBJ databases">
        <title>Genome Sequence of Boeremia exigua.</title>
        <authorList>
            <person name="Buettner E."/>
        </authorList>
    </citation>
    <scope>NUCLEOTIDE SEQUENCE</scope>
    <source>
        <strain evidence="1">CU02</strain>
    </source>
</reference>